<protein>
    <submittedName>
        <fullName evidence="4">Flagellar assembly protein FliH</fullName>
    </submittedName>
</protein>
<keyword evidence="1" id="KW-0813">Transport</keyword>
<feature type="coiled-coil region" evidence="3">
    <location>
        <begin position="36"/>
        <end position="117"/>
    </location>
</feature>
<keyword evidence="3" id="KW-0175">Coiled coil</keyword>
<proteinExistence type="predicted"/>
<dbReference type="InterPro" id="IPR051472">
    <property type="entry name" value="T3SS_Stator/FliH"/>
</dbReference>
<keyword evidence="5" id="KW-1185">Reference proteome</keyword>
<dbReference type="PANTHER" id="PTHR34982:SF1">
    <property type="entry name" value="FLAGELLAR ASSEMBLY PROTEIN FLIH"/>
    <property type="match status" value="1"/>
</dbReference>
<dbReference type="PANTHER" id="PTHR34982">
    <property type="entry name" value="YOP PROTEINS TRANSLOCATION PROTEIN L"/>
    <property type="match status" value="1"/>
</dbReference>
<dbReference type="Proteomes" id="UP000767291">
    <property type="component" value="Unassembled WGS sequence"/>
</dbReference>
<organism evidence="4 5">
    <name type="scientific">Metaclostridioides mangenotii</name>
    <dbReference type="NCBI Taxonomy" id="1540"/>
    <lineage>
        <taxon>Bacteria</taxon>
        <taxon>Bacillati</taxon>
        <taxon>Bacillota</taxon>
        <taxon>Clostridia</taxon>
        <taxon>Peptostreptococcales</taxon>
        <taxon>Peptostreptococcaceae</taxon>
        <taxon>Metaclostridioides</taxon>
    </lineage>
</organism>
<evidence type="ECO:0000256" key="3">
    <source>
        <dbReference type="SAM" id="Coils"/>
    </source>
</evidence>
<keyword evidence="4" id="KW-0966">Cell projection</keyword>
<dbReference type="EMBL" id="JAGGJX010000004">
    <property type="protein sequence ID" value="MBP1855651.1"/>
    <property type="molecule type" value="Genomic_DNA"/>
</dbReference>
<reference evidence="4 5" key="1">
    <citation type="submission" date="2021-03" db="EMBL/GenBank/DDBJ databases">
        <title>Genomic Encyclopedia of Type Strains, Phase IV (KMG-IV): sequencing the most valuable type-strain genomes for metagenomic binning, comparative biology and taxonomic classification.</title>
        <authorList>
            <person name="Goeker M."/>
        </authorList>
    </citation>
    <scope>NUCLEOTIDE SEQUENCE [LARGE SCALE GENOMIC DNA]</scope>
    <source>
        <strain evidence="4 5">DSM 1289</strain>
    </source>
</reference>
<name>A0ABS4ECM6_9FIRM</name>
<evidence type="ECO:0000256" key="1">
    <source>
        <dbReference type="ARBA" id="ARBA00022448"/>
    </source>
</evidence>
<evidence type="ECO:0000313" key="4">
    <source>
        <dbReference type="EMBL" id="MBP1855651.1"/>
    </source>
</evidence>
<keyword evidence="4" id="KW-0282">Flagellum</keyword>
<evidence type="ECO:0000256" key="2">
    <source>
        <dbReference type="ARBA" id="ARBA00022927"/>
    </source>
</evidence>
<sequence length="243" mass="28023">MNLSDRVIKSKEAQSKGKLSLSDFYVDKDRGDSESEDILNENINEYKQKLNEVKERILEEARLNAKEIEKSAYIEGYDQGKKNGYEDGYREAYTEYVDKAKEEALKIKKEADELLFRSNREFVAYLKEKNKDVINLAINIASSVLRKKFDDKESMSELLKNIISEYEQDSTFIVKCNSYYEEDIREDLNSWKKELPLGRNIFVVADDSLEKGNAVIERENGRVILGIDCAISKLKEELLGGNA</sequence>
<dbReference type="RefSeq" id="WP_234926349.1">
    <property type="nucleotide sequence ID" value="NZ_BAAACS010000004.1"/>
</dbReference>
<gene>
    <name evidence="4" type="ORF">J2Z43_002049</name>
</gene>
<comment type="caution">
    <text evidence="4">The sequence shown here is derived from an EMBL/GenBank/DDBJ whole genome shotgun (WGS) entry which is preliminary data.</text>
</comment>
<keyword evidence="2" id="KW-0653">Protein transport</keyword>
<accession>A0ABS4ECM6</accession>
<evidence type="ECO:0000313" key="5">
    <source>
        <dbReference type="Proteomes" id="UP000767291"/>
    </source>
</evidence>
<keyword evidence="4" id="KW-0969">Cilium</keyword>